<organism evidence="2 3">
    <name type="scientific">Liparis tanakae</name>
    <name type="common">Tanaka's snailfish</name>
    <dbReference type="NCBI Taxonomy" id="230148"/>
    <lineage>
        <taxon>Eukaryota</taxon>
        <taxon>Metazoa</taxon>
        <taxon>Chordata</taxon>
        <taxon>Craniata</taxon>
        <taxon>Vertebrata</taxon>
        <taxon>Euteleostomi</taxon>
        <taxon>Actinopterygii</taxon>
        <taxon>Neopterygii</taxon>
        <taxon>Teleostei</taxon>
        <taxon>Neoteleostei</taxon>
        <taxon>Acanthomorphata</taxon>
        <taxon>Eupercaria</taxon>
        <taxon>Perciformes</taxon>
        <taxon>Cottioidei</taxon>
        <taxon>Cottales</taxon>
        <taxon>Liparidae</taxon>
        <taxon>Liparis</taxon>
    </lineage>
</organism>
<comment type="caution">
    <text evidence="2">The sequence shown here is derived from an EMBL/GenBank/DDBJ whole genome shotgun (WGS) entry which is preliminary data.</text>
</comment>
<keyword evidence="1" id="KW-0812">Transmembrane</keyword>
<sequence>MVDVEGLDTLEEVEVVFREGELLHLSASLHQIRYFLFQLSDGVFSLFLCASLLLFYRSSPQGPSADVSSGVKLSGEAPGATSKGVDKRCSFYVIEGDQTLLIVHKHPHLLSLSLQREKNWRVIKSVILRHITMMDLFPVIRQLELRMSRFRIKSHIHCKLLDPLQLGFNNQLLHNFTKSLLQLRHSSTHSPLM</sequence>
<dbReference type="EMBL" id="SRLO01001274">
    <property type="protein sequence ID" value="TNN39496.1"/>
    <property type="molecule type" value="Genomic_DNA"/>
</dbReference>
<reference evidence="2 3" key="1">
    <citation type="submission" date="2019-03" db="EMBL/GenBank/DDBJ databases">
        <title>First draft genome of Liparis tanakae, snailfish: a comprehensive survey of snailfish specific genes.</title>
        <authorList>
            <person name="Kim W."/>
            <person name="Song I."/>
            <person name="Jeong J.-H."/>
            <person name="Kim D."/>
            <person name="Kim S."/>
            <person name="Ryu S."/>
            <person name="Song J.Y."/>
            <person name="Lee S.K."/>
        </authorList>
    </citation>
    <scope>NUCLEOTIDE SEQUENCE [LARGE SCALE GENOMIC DNA]</scope>
    <source>
        <tissue evidence="2">Muscle</tissue>
    </source>
</reference>
<evidence type="ECO:0000313" key="3">
    <source>
        <dbReference type="Proteomes" id="UP000314294"/>
    </source>
</evidence>
<dbReference type="Proteomes" id="UP000314294">
    <property type="component" value="Unassembled WGS sequence"/>
</dbReference>
<protein>
    <submittedName>
        <fullName evidence="2">Uncharacterized protein</fullName>
    </submittedName>
</protein>
<evidence type="ECO:0000256" key="1">
    <source>
        <dbReference type="SAM" id="Phobius"/>
    </source>
</evidence>
<evidence type="ECO:0000313" key="2">
    <source>
        <dbReference type="EMBL" id="TNN39496.1"/>
    </source>
</evidence>
<dbReference type="AlphaFoldDB" id="A0A4Z2FE33"/>
<dbReference type="OrthoDB" id="8987168at2759"/>
<gene>
    <name evidence="2" type="ORF">EYF80_050320</name>
</gene>
<keyword evidence="1" id="KW-1133">Transmembrane helix</keyword>
<feature type="transmembrane region" description="Helical" evidence="1">
    <location>
        <begin position="35"/>
        <end position="56"/>
    </location>
</feature>
<keyword evidence="3" id="KW-1185">Reference proteome</keyword>
<accession>A0A4Z2FE33</accession>
<name>A0A4Z2FE33_9TELE</name>
<keyword evidence="1" id="KW-0472">Membrane</keyword>
<proteinExistence type="predicted"/>